<evidence type="ECO:0000256" key="4">
    <source>
        <dbReference type="ARBA" id="ARBA00023136"/>
    </source>
</evidence>
<evidence type="ECO:0000313" key="7">
    <source>
        <dbReference type="EMBL" id="MVZ62048.1"/>
    </source>
</evidence>
<comment type="subcellular location">
    <subcellularLocation>
        <location evidence="1">Cell outer membrane</location>
    </subcellularLocation>
</comment>
<dbReference type="SUPFAM" id="SSF48452">
    <property type="entry name" value="TPR-like"/>
    <property type="match status" value="1"/>
</dbReference>
<evidence type="ECO:0000256" key="2">
    <source>
        <dbReference type="ARBA" id="ARBA00006275"/>
    </source>
</evidence>
<accession>A0A6N8L1L8</accession>
<dbReference type="PROSITE" id="PS51257">
    <property type="entry name" value="PROKAR_LIPOPROTEIN"/>
    <property type="match status" value="1"/>
</dbReference>
<dbReference type="RefSeq" id="WP_160368790.1">
    <property type="nucleotide sequence ID" value="NZ_WSQA01000005.1"/>
</dbReference>
<dbReference type="Proteomes" id="UP000435036">
    <property type="component" value="Unassembled WGS sequence"/>
</dbReference>
<dbReference type="EMBL" id="WSQA01000005">
    <property type="protein sequence ID" value="MVZ62048.1"/>
    <property type="molecule type" value="Genomic_DNA"/>
</dbReference>
<evidence type="ECO:0000256" key="3">
    <source>
        <dbReference type="ARBA" id="ARBA00022729"/>
    </source>
</evidence>
<evidence type="ECO:0000256" key="5">
    <source>
        <dbReference type="ARBA" id="ARBA00023237"/>
    </source>
</evidence>
<protein>
    <submittedName>
        <fullName evidence="7">RagB/SusD family nutrient uptake outer membrane protein</fullName>
    </submittedName>
</protein>
<evidence type="ECO:0000313" key="8">
    <source>
        <dbReference type="Proteomes" id="UP000435036"/>
    </source>
</evidence>
<keyword evidence="3" id="KW-0732">Signal</keyword>
<name>A0A6N8L1L8_9SPHI</name>
<dbReference type="GO" id="GO:0009279">
    <property type="term" value="C:cell outer membrane"/>
    <property type="evidence" value="ECO:0007669"/>
    <property type="project" value="UniProtKB-SubCell"/>
</dbReference>
<organism evidence="7 8">
    <name type="scientific">Sphingobacterium humi</name>
    <dbReference type="NCBI Taxonomy" id="1796905"/>
    <lineage>
        <taxon>Bacteria</taxon>
        <taxon>Pseudomonadati</taxon>
        <taxon>Bacteroidota</taxon>
        <taxon>Sphingobacteriia</taxon>
        <taxon>Sphingobacteriales</taxon>
        <taxon>Sphingobacteriaceae</taxon>
        <taxon>Sphingobacterium</taxon>
    </lineage>
</organism>
<comment type="caution">
    <text evidence="7">The sequence shown here is derived from an EMBL/GenBank/DDBJ whole genome shotgun (WGS) entry which is preliminary data.</text>
</comment>
<evidence type="ECO:0000256" key="1">
    <source>
        <dbReference type="ARBA" id="ARBA00004442"/>
    </source>
</evidence>
<comment type="similarity">
    <text evidence="2">Belongs to the SusD family.</text>
</comment>
<dbReference type="OrthoDB" id="691231at2"/>
<keyword evidence="4" id="KW-0472">Membrane</keyword>
<dbReference type="InterPro" id="IPR011990">
    <property type="entry name" value="TPR-like_helical_dom_sf"/>
</dbReference>
<dbReference type="InterPro" id="IPR012944">
    <property type="entry name" value="SusD_RagB_dom"/>
</dbReference>
<sequence length="539" mass="60986">MKKLFCLSLICAALMQSCSLEVDPLDRYSDVVAWRNEKNMDMYVKGFYAGLRDKSDIYTNTFSDALSDIFKYSVNNLNGSTFQNKTLLQENYITAGNGVLSEWGNYGRIKALNEFLFNVDEKAAGIDEAARAIRKAEVRFLRAYLYYRMIRNHGGIILRLENSGQDGGLDNEKDAVKARISEAESWDFVIKELQEVATALKGHTWPAADFGRITEGAAQALLSRAALYAKNYAVVIQAGKRVEELGYTLDPSYANVFKNAQSKEVILPVQFEAPDYVHYVDRYFGPSGDVPNRGGWGGPTEELVSQYQIKEGAAFVDFNWNNPAHKANPYVNREPRFYASILYHGAAWNKRTIEVNAGGKDAFATYDQNADIPGNITGYFMRKFLTESNPDVDLGSASYWVELRLAEVYLNMAEAYAQTNDFTNAYSYLNKIRTRAGVANRTVGSTLTVFMDYLSKERMVELAFEGFRYWDLRRWKKAVDVIHGKRATGVKVTLQNGTAVFDRVTIETNNRYFPDKYYLIPIPQGELANNSAALQNEKW</sequence>
<proteinExistence type="inferred from homology"/>
<feature type="domain" description="RagB/SusD" evidence="6">
    <location>
        <begin position="263"/>
        <end position="539"/>
    </location>
</feature>
<dbReference type="AlphaFoldDB" id="A0A6N8L1L8"/>
<evidence type="ECO:0000259" key="6">
    <source>
        <dbReference type="Pfam" id="PF07980"/>
    </source>
</evidence>
<dbReference type="Pfam" id="PF07980">
    <property type="entry name" value="SusD_RagB"/>
    <property type="match status" value="1"/>
</dbReference>
<gene>
    <name evidence="7" type="ORF">GQF63_08455</name>
</gene>
<dbReference type="Gene3D" id="1.25.40.390">
    <property type="match status" value="1"/>
</dbReference>
<keyword evidence="8" id="KW-1185">Reference proteome</keyword>
<reference evidence="7 8" key="1">
    <citation type="submission" date="2019-12" db="EMBL/GenBank/DDBJ databases">
        <authorList>
            <person name="Dong K."/>
        </authorList>
    </citation>
    <scope>NUCLEOTIDE SEQUENCE [LARGE SCALE GENOMIC DNA]</scope>
    <source>
        <strain evidence="7 8">JCM 31225</strain>
    </source>
</reference>
<keyword evidence="5" id="KW-0998">Cell outer membrane</keyword>